<reference evidence="2" key="1">
    <citation type="submission" date="2014-05" db="EMBL/GenBank/DDBJ databases">
        <title>Genome sequence of Mycobacterium aromaticivorans strain JS19b1T (= DSM 45407T).</title>
        <authorList>
            <person name="Kwak Y."/>
            <person name="Park G.-S."/>
            <person name="Li Q.X."/>
            <person name="Lee S.-E."/>
            <person name="Shin J.-H."/>
        </authorList>
    </citation>
    <scope>NUCLEOTIDE SEQUENCE [LARGE SCALE GENOMIC DNA]</scope>
    <source>
        <strain evidence="2">JS19b1</strain>
    </source>
</reference>
<evidence type="ECO:0000256" key="1">
    <source>
        <dbReference type="SAM" id="Phobius"/>
    </source>
</evidence>
<protein>
    <submittedName>
        <fullName evidence="2">Uncharacterized protein</fullName>
    </submittedName>
</protein>
<dbReference type="SUPFAM" id="SSF52540">
    <property type="entry name" value="P-loop containing nucleoside triphosphate hydrolases"/>
    <property type="match status" value="1"/>
</dbReference>
<dbReference type="eggNOG" id="COG0433">
    <property type="taxonomic scope" value="Bacteria"/>
</dbReference>
<name>A0A064C944_9MYCO</name>
<keyword evidence="1" id="KW-0472">Membrane</keyword>
<accession>A0A064C944</accession>
<dbReference type="EMBL" id="JALN02000002">
    <property type="protein sequence ID" value="KDE97179.1"/>
    <property type="molecule type" value="Genomic_DNA"/>
</dbReference>
<dbReference type="STRING" id="1440774.Y900_028315"/>
<dbReference type="RefSeq" id="WP_036348465.1">
    <property type="nucleotide sequence ID" value="NZ_JALN02000002.1"/>
</dbReference>
<dbReference type="InterPro" id="IPR027417">
    <property type="entry name" value="P-loop_NTPase"/>
</dbReference>
<comment type="caution">
    <text evidence="2">The sequence shown here is derived from an EMBL/GenBank/DDBJ whole genome shotgun (WGS) entry which is preliminary data.</text>
</comment>
<keyword evidence="3" id="KW-1185">Reference proteome</keyword>
<keyword evidence="1" id="KW-1133">Transmembrane helix</keyword>
<dbReference type="AlphaFoldDB" id="A0A064C944"/>
<dbReference type="Pfam" id="PF12846">
    <property type="entry name" value="AAA_10"/>
    <property type="match status" value="1"/>
</dbReference>
<gene>
    <name evidence="2" type="ORF">Y900_028315</name>
</gene>
<proteinExistence type="predicted"/>
<feature type="transmembrane region" description="Helical" evidence="1">
    <location>
        <begin position="26"/>
        <end position="47"/>
    </location>
</feature>
<organism evidence="2 3">
    <name type="scientific">Mycolicibacterium aromaticivorans JS19b1 = JCM 16368</name>
    <dbReference type="NCBI Taxonomy" id="1440774"/>
    <lineage>
        <taxon>Bacteria</taxon>
        <taxon>Bacillati</taxon>
        <taxon>Actinomycetota</taxon>
        <taxon>Actinomycetes</taxon>
        <taxon>Mycobacteriales</taxon>
        <taxon>Mycobacteriaceae</taxon>
        <taxon>Mycolicibacterium</taxon>
    </lineage>
</organism>
<dbReference type="OrthoDB" id="4647520at2"/>
<keyword evidence="1" id="KW-0812">Transmembrane</keyword>
<dbReference type="Gene3D" id="3.40.50.300">
    <property type="entry name" value="P-loop containing nucleotide triphosphate hydrolases"/>
    <property type="match status" value="1"/>
</dbReference>
<evidence type="ECO:0000313" key="2">
    <source>
        <dbReference type="EMBL" id="KDE97179.1"/>
    </source>
</evidence>
<sequence length="961" mass="105491">MTDTAQLFTGVHDTPVYTNVLFDKPLRIWVAVPAVVGAVTTILLAVLNLSSGHALAILIAGALVTAALTGLGALVPRTRPSLAFRLKALRAAVRPTVQTSTDTAILSRPQLVDNLWFGADGSVYAGFLLSGLPYHLQSIRRKTGVADLHMLLGRELPADSWLYGLGVAQDQRQLLRAMVHGYRDRSDWLASCAQVAEQLAEQAPKTRLYWLMVPVDAGRAGHNVVGSATKLKDWFAGRDKESDSSLRAYAELAFDIANSLPPEFAPMPVTPAMSAWFWQHNTWLGTYTEPLPRRRYTTSIAADQLPAAAFDEGDQHNRPRRPSIFNALPSWKKYMRVSPADGGLAVADSYQAILPVVDAPEGGIVFPGSEFLSAVDDLDTGAVFDFAINLTARPRELEFRRNDRARGNIDDQYDHRGDVRNGYIELHATERKIAEYNRLLSANIDEQPLSSGFFVHVGAADARTLDHSIKRLREEMTQSGQIVIRHYRGVHTRLWSVFNPGVPQHKSGADQFSHATTASKWSRFVPLISSQLGNATGMLLGFNKSNANNSAVLLDLPGTARRNHNPCLICAGAPGYGKSYTAKRIVKAELQRGAQAFIVEPDEYGEWATALADVPNKAVIDMAGGDFGCDALRIFPERVAGSYWLDYMIPMLGLDVRSVAVGRLRTLLTPAARRALGITSTAALMRYIRDIQAPAGEADTRSTQVGQLAEDLRPVLLALDSWATYEFTRAIFDDTLPIPDLAALDVTIWQTGSLDLPDAEEMANPHLYAALSDRQRASIAIYGMLVRLARVSFFNNTKRFGLLVLEEAGPLLNSRTGARDAHLISRRARKHYTGMLIITQNPIKDLALMGDEFITQQIIVPFEKEGIARAVGSSVGLPLDEYPEFHDFFLAKAATNQMRDPTAFDDDLDGTGRASVQGRGDLEGRAFFVDEFRRLGAIQVAREPDDALHRAFDTTPDQGAA</sequence>
<dbReference type="Proteomes" id="UP000022835">
    <property type="component" value="Unassembled WGS sequence"/>
</dbReference>
<evidence type="ECO:0000313" key="3">
    <source>
        <dbReference type="Proteomes" id="UP000022835"/>
    </source>
</evidence>
<feature type="transmembrane region" description="Helical" evidence="1">
    <location>
        <begin position="54"/>
        <end position="75"/>
    </location>
</feature>